<sequence>MENIRKSVFKIVTASGTGSGFTVSGHDHIITNYHVIKGEKIVAVEDYKKDRHVAKVVMVNPEVDLAFLSIDGFKNVNTDISLQEEIVIANTQRIFINGYPFGMPYTITEGIVSATSQPMGSRSYIQTDAAVNPGNSGGPMLNEAGVLVGVTTSKFNNADNVGFGIKHVDLIKEMSDFGLLQNKTTYNVKCNSCDNYTDQESEFCIHCGNNMDISIWEEFEKSHFAQFVESALTDLGINPVLGRAGRDFWEFHQGSALIRIFVFKRDYLVATSPMNNLPKQNIQELLTHLLEANVAPYYLGIHQNQIYISYRVHLSDIFTDHADTVKENLKNLALKADDLDNFFADEYGCEMSIESKEDF</sequence>
<dbReference type="Gene3D" id="2.40.10.10">
    <property type="entry name" value="Trypsin-like serine proteases"/>
    <property type="match status" value="2"/>
</dbReference>
<dbReference type="InterPro" id="IPR043504">
    <property type="entry name" value="Peptidase_S1_PA_chymotrypsin"/>
</dbReference>
<dbReference type="EMBL" id="CP049616">
    <property type="protein sequence ID" value="QII43712.1"/>
    <property type="molecule type" value="Genomic_DNA"/>
</dbReference>
<dbReference type="GO" id="GO:0004252">
    <property type="term" value="F:serine-type endopeptidase activity"/>
    <property type="evidence" value="ECO:0007669"/>
    <property type="project" value="InterPro"/>
</dbReference>
<reference evidence="4 5" key="1">
    <citation type="submission" date="2020-02" db="EMBL/GenBank/DDBJ databases">
        <title>Complete genome of Muricauda sp. 501str8.</title>
        <authorList>
            <person name="Dong B."/>
            <person name="Zhu S."/>
            <person name="Yang J."/>
            <person name="Chen J."/>
        </authorList>
    </citation>
    <scope>NUCLEOTIDE SEQUENCE [LARGE SCALE GENOMIC DNA]</scope>
    <source>
        <strain evidence="4 5">501str8</strain>
    </source>
</reference>
<accession>A0A6G7IZU0</accession>
<dbReference type="SUPFAM" id="SSF69635">
    <property type="entry name" value="Type III secretory system chaperone-like"/>
    <property type="match status" value="1"/>
</dbReference>
<dbReference type="Proteomes" id="UP000502928">
    <property type="component" value="Chromosome"/>
</dbReference>
<keyword evidence="5" id="KW-1185">Reference proteome</keyword>
<dbReference type="InterPro" id="IPR001940">
    <property type="entry name" value="Peptidase_S1C"/>
</dbReference>
<dbReference type="RefSeq" id="WP_166247379.1">
    <property type="nucleotide sequence ID" value="NZ_CP049616.1"/>
</dbReference>
<dbReference type="Pfam" id="PF13365">
    <property type="entry name" value="Trypsin_2"/>
    <property type="match status" value="1"/>
</dbReference>
<dbReference type="SUPFAM" id="SSF50494">
    <property type="entry name" value="Trypsin-like serine proteases"/>
    <property type="match status" value="1"/>
</dbReference>
<dbReference type="KEGG" id="mut:GVT53_03155"/>
<proteinExistence type="inferred from homology"/>
<dbReference type="PANTHER" id="PTHR43343">
    <property type="entry name" value="PEPTIDASE S12"/>
    <property type="match status" value="1"/>
</dbReference>
<comment type="similarity">
    <text evidence="1">Belongs to the peptidase S1C family.</text>
</comment>
<protein>
    <submittedName>
        <fullName evidence="4">Trypsin-like serine protease</fullName>
    </submittedName>
</protein>
<keyword evidence="2 4" id="KW-0645">Protease</keyword>
<keyword evidence="3" id="KW-0378">Hydrolase</keyword>
<evidence type="ECO:0000256" key="1">
    <source>
        <dbReference type="ARBA" id="ARBA00010541"/>
    </source>
</evidence>
<evidence type="ECO:0000256" key="2">
    <source>
        <dbReference type="ARBA" id="ARBA00022670"/>
    </source>
</evidence>
<dbReference type="Gene3D" id="3.30.1460.10">
    <property type="match status" value="1"/>
</dbReference>
<gene>
    <name evidence="4" type="ORF">GVT53_03155</name>
</gene>
<organism evidence="4 5">
    <name type="scientific">Flagellimonas oceani</name>
    <dbReference type="NCBI Taxonomy" id="2698672"/>
    <lineage>
        <taxon>Bacteria</taxon>
        <taxon>Pseudomonadati</taxon>
        <taxon>Bacteroidota</taxon>
        <taxon>Flavobacteriia</taxon>
        <taxon>Flavobacteriales</taxon>
        <taxon>Flavobacteriaceae</taxon>
        <taxon>Flagellimonas</taxon>
    </lineage>
</organism>
<evidence type="ECO:0000313" key="5">
    <source>
        <dbReference type="Proteomes" id="UP000502928"/>
    </source>
</evidence>
<evidence type="ECO:0000256" key="3">
    <source>
        <dbReference type="ARBA" id="ARBA00022801"/>
    </source>
</evidence>
<evidence type="ECO:0000313" key="4">
    <source>
        <dbReference type="EMBL" id="QII43712.1"/>
    </source>
</evidence>
<dbReference type="AlphaFoldDB" id="A0A6G7IZU0"/>
<name>A0A6G7IZU0_9FLAO</name>
<dbReference type="GO" id="GO:0006508">
    <property type="term" value="P:proteolysis"/>
    <property type="evidence" value="ECO:0007669"/>
    <property type="project" value="UniProtKB-KW"/>
</dbReference>
<dbReference type="PANTHER" id="PTHR43343:SF3">
    <property type="entry name" value="PROTEASE DO-LIKE 8, CHLOROPLASTIC"/>
    <property type="match status" value="1"/>
</dbReference>
<dbReference type="InterPro" id="IPR051201">
    <property type="entry name" value="Chloro_Bact_Ser_Proteases"/>
</dbReference>
<dbReference type="InterPro" id="IPR009003">
    <property type="entry name" value="Peptidase_S1_PA"/>
</dbReference>
<dbReference type="PRINTS" id="PR00834">
    <property type="entry name" value="PROTEASES2C"/>
</dbReference>